<name>A0A9P5KU55_GEOCN</name>
<dbReference type="AlphaFoldDB" id="A0A9P5KU55"/>
<comment type="caution">
    <text evidence="2">The sequence shown here is derived from an EMBL/GenBank/DDBJ whole genome shotgun (WGS) entry which is preliminary data.</text>
</comment>
<dbReference type="PANTHER" id="PTHR28289">
    <property type="entry name" value="DASH COMPLEX SUBUNIT HSK3"/>
    <property type="match status" value="1"/>
</dbReference>
<gene>
    <name evidence="2" type="ORF">DV451_002784</name>
</gene>
<proteinExistence type="predicted"/>
<dbReference type="InterPro" id="IPR042332">
    <property type="entry name" value="Hsk3"/>
</dbReference>
<dbReference type="GO" id="GO:0051010">
    <property type="term" value="F:microtubule plus-end binding"/>
    <property type="evidence" value="ECO:0007669"/>
    <property type="project" value="TreeGrafter"/>
</dbReference>
<dbReference type="Pfam" id="PF08227">
    <property type="entry name" value="DASH_Hsk3"/>
    <property type="match status" value="1"/>
</dbReference>
<dbReference type="Proteomes" id="UP000750522">
    <property type="component" value="Unassembled WGS sequence"/>
</dbReference>
<evidence type="ECO:0000313" key="2">
    <source>
        <dbReference type="EMBL" id="KAF5099855.1"/>
    </source>
</evidence>
<reference evidence="2" key="2">
    <citation type="submission" date="2020-01" db="EMBL/GenBank/DDBJ databases">
        <authorList>
            <person name="Perkins V."/>
            <person name="Lessard M.-H."/>
            <person name="Dugat-Bony E."/>
            <person name="Frenette M."/>
            <person name="Labrie S."/>
        </authorList>
    </citation>
    <scope>NUCLEOTIDE SEQUENCE</scope>
    <source>
        <strain evidence="2">LMA-70</strain>
    </source>
</reference>
<feature type="compositionally biased region" description="Low complexity" evidence="1">
    <location>
        <begin position="100"/>
        <end position="122"/>
    </location>
</feature>
<organism evidence="2 3">
    <name type="scientific">Geotrichum candidum</name>
    <name type="common">Oospora lactis</name>
    <name type="synonym">Dipodascus geotrichum</name>
    <dbReference type="NCBI Taxonomy" id="1173061"/>
    <lineage>
        <taxon>Eukaryota</taxon>
        <taxon>Fungi</taxon>
        <taxon>Dikarya</taxon>
        <taxon>Ascomycota</taxon>
        <taxon>Saccharomycotina</taxon>
        <taxon>Dipodascomycetes</taxon>
        <taxon>Dipodascales</taxon>
        <taxon>Dipodascaceae</taxon>
        <taxon>Geotrichum</taxon>
    </lineage>
</organism>
<dbReference type="GO" id="GO:0042729">
    <property type="term" value="C:DASH complex"/>
    <property type="evidence" value="ECO:0007669"/>
    <property type="project" value="TreeGrafter"/>
</dbReference>
<dbReference type="EMBL" id="QQZK01000054">
    <property type="protein sequence ID" value="KAF5099855.1"/>
    <property type="molecule type" value="Genomic_DNA"/>
</dbReference>
<reference evidence="2" key="1">
    <citation type="journal article" date="2020" name="Front. Microbiol.">
        <title>Phenotypic and Genetic Characterization of the Cheese Ripening Yeast Geotrichum candidum.</title>
        <authorList>
            <person name="Perkins V."/>
            <person name="Vignola S."/>
            <person name="Lessard M.H."/>
            <person name="Plante P.L."/>
            <person name="Corbeil J."/>
            <person name="Dugat-Bony E."/>
            <person name="Frenette M."/>
            <person name="Labrie S."/>
        </authorList>
    </citation>
    <scope>NUCLEOTIDE SEQUENCE</scope>
    <source>
        <strain evidence="2">LMA-70</strain>
    </source>
</reference>
<dbReference type="PANTHER" id="PTHR28289:SF1">
    <property type="entry name" value="DASH COMPLEX SUBUNIT HSK3"/>
    <property type="match status" value="1"/>
</dbReference>
<protein>
    <submittedName>
        <fullName evidence="2">Uncharacterized protein</fullName>
    </submittedName>
</protein>
<evidence type="ECO:0000313" key="3">
    <source>
        <dbReference type="Proteomes" id="UP000750522"/>
    </source>
</evidence>
<sequence length="122" mass="14023">MYQHRRPTLLPSQSHISKSSRRGTIAPSTLKSRQLAHLNAQLAQLQAGMSDLDNLLRVTAKQAEYIRKLGILHGSLFMAGHKVFEEEAMRAQEEEEEYYEQQQQQQQQQQADFDEQQAQAQA</sequence>
<feature type="region of interest" description="Disordered" evidence="1">
    <location>
        <begin position="88"/>
        <end position="122"/>
    </location>
</feature>
<dbReference type="GO" id="GO:0008608">
    <property type="term" value="P:attachment of spindle microtubules to kinetochore"/>
    <property type="evidence" value="ECO:0007669"/>
    <property type="project" value="InterPro"/>
</dbReference>
<feature type="region of interest" description="Disordered" evidence="1">
    <location>
        <begin position="1"/>
        <end position="29"/>
    </location>
</feature>
<accession>A0A9P5KU55</accession>
<dbReference type="InterPro" id="IPR013183">
    <property type="entry name" value="Hsk3-like"/>
</dbReference>
<evidence type="ECO:0000256" key="1">
    <source>
        <dbReference type="SAM" id="MobiDB-lite"/>
    </source>
</evidence>